<evidence type="ECO:0000313" key="2">
    <source>
        <dbReference type="Proteomes" id="UP000595140"/>
    </source>
</evidence>
<proteinExistence type="predicted"/>
<dbReference type="AlphaFoldDB" id="A0A484MMX9"/>
<dbReference type="Proteomes" id="UP000595140">
    <property type="component" value="Unassembled WGS sequence"/>
</dbReference>
<sequence length="83" mass="9094">MMAEGLVSKVTCWYIDWLEANTPKLGVDGGIADWHEAWVPPSPNSLKCNVDASFNLSAKIARVEMVVLDEQGRLMCRSSQGLG</sequence>
<dbReference type="EMBL" id="OOIL02003813">
    <property type="protein sequence ID" value="VFQ89416.1"/>
    <property type="molecule type" value="Genomic_DNA"/>
</dbReference>
<keyword evidence="2" id="KW-1185">Reference proteome</keyword>
<reference evidence="1 2" key="1">
    <citation type="submission" date="2018-04" db="EMBL/GenBank/DDBJ databases">
        <authorList>
            <person name="Vogel A."/>
        </authorList>
    </citation>
    <scope>NUCLEOTIDE SEQUENCE [LARGE SCALE GENOMIC DNA]</scope>
</reference>
<protein>
    <submittedName>
        <fullName evidence="1">Uncharacterized protein</fullName>
    </submittedName>
</protein>
<organism evidence="1 2">
    <name type="scientific">Cuscuta campestris</name>
    <dbReference type="NCBI Taxonomy" id="132261"/>
    <lineage>
        <taxon>Eukaryota</taxon>
        <taxon>Viridiplantae</taxon>
        <taxon>Streptophyta</taxon>
        <taxon>Embryophyta</taxon>
        <taxon>Tracheophyta</taxon>
        <taxon>Spermatophyta</taxon>
        <taxon>Magnoliopsida</taxon>
        <taxon>eudicotyledons</taxon>
        <taxon>Gunneridae</taxon>
        <taxon>Pentapetalae</taxon>
        <taxon>asterids</taxon>
        <taxon>lamiids</taxon>
        <taxon>Solanales</taxon>
        <taxon>Convolvulaceae</taxon>
        <taxon>Cuscuteae</taxon>
        <taxon>Cuscuta</taxon>
        <taxon>Cuscuta subgen. Grammica</taxon>
        <taxon>Cuscuta sect. Cleistogrammica</taxon>
    </lineage>
</organism>
<evidence type="ECO:0000313" key="1">
    <source>
        <dbReference type="EMBL" id="VFQ89416.1"/>
    </source>
</evidence>
<gene>
    <name evidence="1" type="ORF">CCAM_LOCUS31192</name>
</gene>
<dbReference type="OrthoDB" id="1297712at2759"/>
<name>A0A484MMX9_9ASTE</name>
<accession>A0A484MMX9</accession>